<protein>
    <submittedName>
        <fullName evidence="1">Uncharacterized protein</fullName>
    </submittedName>
</protein>
<reference evidence="1 2" key="1">
    <citation type="submission" date="2024-01" db="EMBL/GenBank/DDBJ databases">
        <authorList>
            <person name="Waweru B."/>
        </authorList>
    </citation>
    <scope>NUCLEOTIDE SEQUENCE [LARGE SCALE GENOMIC DNA]</scope>
</reference>
<name>A0AAV1SCX1_9ROSI</name>
<organism evidence="1 2">
    <name type="scientific">Dovyalis caffra</name>
    <dbReference type="NCBI Taxonomy" id="77055"/>
    <lineage>
        <taxon>Eukaryota</taxon>
        <taxon>Viridiplantae</taxon>
        <taxon>Streptophyta</taxon>
        <taxon>Embryophyta</taxon>
        <taxon>Tracheophyta</taxon>
        <taxon>Spermatophyta</taxon>
        <taxon>Magnoliopsida</taxon>
        <taxon>eudicotyledons</taxon>
        <taxon>Gunneridae</taxon>
        <taxon>Pentapetalae</taxon>
        <taxon>rosids</taxon>
        <taxon>fabids</taxon>
        <taxon>Malpighiales</taxon>
        <taxon>Salicaceae</taxon>
        <taxon>Flacourtieae</taxon>
        <taxon>Dovyalis</taxon>
    </lineage>
</organism>
<comment type="caution">
    <text evidence="1">The sequence shown here is derived from an EMBL/GenBank/DDBJ whole genome shotgun (WGS) entry which is preliminary data.</text>
</comment>
<evidence type="ECO:0000313" key="2">
    <source>
        <dbReference type="Proteomes" id="UP001314170"/>
    </source>
</evidence>
<keyword evidence="2" id="KW-1185">Reference proteome</keyword>
<evidence type="ECO:0000313" key="1">
    <source>
        <dbReference type="EMBL" id="CAK7348241.1"/>
    </source>
</evidence>
<sequence>MRARAMTSAMISPLKSKSWSWSESNSEQTTFPMFDSLDTIFVKMPRLFLKDEKKLAKITVFKGQMNYLSYLKWLSLSNTWLSKALSHVRSGQLLEPEISKHNVKDKIKTMRGVVLASWKSKLLLWENGPQRAGGELVVQQKVADVNRCHRIYHVGTEYSMDWQLPSSPEFSATILITGVGSNGITRMASNSSANNKMDGNRALEPQYTLQTLIPQPIRAANISSYKK</sequence>
<dbReference type="Proteomes" id="UP001314170">
    <property type="component" value="Unassembled WGS sequence"/>
</dbReference>
<dbReference type="EMBL" id="CAWUPB010001173">
    <property type="protein sequence ID" value="CAK7348241.1"/>
    <property type="molecule type" value="Genomic_DNA"/>
</dbReference>
<gene>
    <name evidence="1" type="ORF">DCAF_LOCUS20936</name>
</gene>
<dbReference type="AlphaFoldDB" id="A0AAV1SCX1"/>
<accession>A0AAV1SCX1</accession>
<proteinExistence type="predicted"/>